<keyword evidence="3" id="KW-0479">Metal-binding</keyword>
<evidence type="ECO:0000256" key="4">
    <source>
        <dbReference type="ARBA" id="ARBA00022730"/>
    </source>
</evidence>
<comment type="caution">
    <text evidence="9">The sequence shown here is derived from an EMBL/GenBank/DDBJ whole genome shotgun (WGS) entry which is preliminary data.</text>
</comment>
<evidence type="ECO:0000256" key="1">
    <source>
        <dbReference type="ARBA" id="ARBA00001947"/>
    </source>
</evidence>
<accession>A0A5N6K2F5</accession>
<evidence type="ECO:0000256" key="7">
    <source>
        <dbReference type="ARBA" id="ARBA00022980"/>
    </source>
</evidence>
<name>A0A5N6K2F5_MONLA</name>
<dbReference type="FunFam" id="4.10.830.10:FF:000002">
    <property type="entry name" value="40S ribosomal protein S29"/>
    <property type="match status" value="1"/>
</dbReference>
<dbReference type="PROSITE" id="PS00527">
    <property type="entry name" value="RIBOSOMAL_S14"/>
    <property type="match status" value="1"/>
</dbReference>
<dbReference type="InterPro" id="IPR023676">
    <property type="entry name" value="Ribosomal_uS14_arc"/>
</dbReference>
<evidence type="ECO:0000256" key="5">
    <source>
        <dbReference type="ARBA" id="ARBA00022833"/>
    </source>
</evidence>
<evidence type="ECO:0000256" key="2">
    <source>
        <dbReference type="ARBA" id="ARBA00009083"/>
    </source>
</evidence>
<evidence type="ECO:0000313" key="9">
    <source>
        <dbReference type="EMBL" id="KAB8296214.1"/>
    </source>
</evidence>
<proteinExistence type="inferred from homology"/>
<evidence type="ECO:0000256" key="6">
    <source>
        <dbReference type="ARBA" id="ARBA00022884"/>
    </source>
</evidence>
<comment type="cofactor">
    <cofactor evidence="1">
        <name>Zn(2+)</name>
        <dbReference type="ChEBI" id="CHEBI:29105"/>
    </cofactor>
</comment>
<dbReference type="OrthoDB" id="10252683at2759"/>
<dbReference type="GO" id="GO:0002181">
    <property type="term" value="P:cytoplasmic translation"/>
    <property type="evidence" value="ECO:0007669"/>
    <property type="project" value="TreeGrafter"/>
</dbReference>
<dbReference type="NCBIfam" id="NF004424">
    <property type="entry name" value="PRK05766.1"/>
    <property type="match status" value="1"/>
</dbReference>
<keyword evidence="6" id="KW-0694">RNA-binding</keyword>
<dbReference type="HAMAP" id="MF_01364_A">
    <property type="entry name" value="Ribosomal_uS14_2_A"/>
    <property type="match status" value="1"/>
</dbReference>
<reference evidence="9 10" key="1">
    <citation type="submission" date="2019-06" db="EMBL/GenBank/DDBJ databases">
        <title>Genome Sequence of the Brown Rot Fungal Pathogen Monilinia laxa.</title>
        <authorList>
            <person name="De Miccolis Angelini R.M."/>
            <person name="Landi L."/>
            <person name="Abate D."/>
            <person name="Pollastro S."/>
            <person name="Romanazzi G."/>
            <person name="Faretra F."/>
        </authorList>
    </citation>
    <scope>NUCLEOTIDE SEQUENCE [LARGE SCALE GENOMIC DNA]</scope>
    <source>
        <strain evidence="9 10">Mlax316</strain>
    </source>
</reference>
<dbReference type="EMBL" id="VIGI01000009">
    <property type="protein sequence ID" value="KAB8296214.1"/>
    <property type="molecule type" value="Genomic_DNA"/>
</dbReference>
<dbReference type="PANTHER" id="PTHR12010">
    <property type="entry name" value="40S RIBOSOMAL PROTEIN S29"/>
    <property type="match status" value="1"/>
</dbReference>
<dbReference type="InterPro" id="IPR018271">
    <property type="entry name" value="Ribosomal_uS14_CS"/>
</dbReference>
<keyword evidence="4" id="KW-0699">rRNA-binding</keyword>
<evidence type="ECO:0000313" key="10">
    <source>
        <dbReference type="Proteomes" id="UP000326757"/>
    </source>
</evidence>
<keyword evidence="5" id="KW-0862">Zinc</keyword>
<dbReference type="Gene3D" id="4.10.830.10">
    <property type="entry name" value="30s Ribosomal Protein S14, Chain N"/>
    <property type="match status" value="1"/>
</dbReference>
<gene>
    <name evidence="9" type="ORF">EYC80_008996</name>
</gene>
<dbReference type="GO" id="GO:0003735">
    <property type="term" value="F:structural constituent of ribosome"/>
    <property type="evidence" value="ECO:0007669"/>
    <property type="project" value="InterPro"/>
</dbReference>
<evidence type="ECO:0000256" key="8">
    <source>
        <dbReference type="ARBA" id="ARBA00023274"/>
    </source>
</evidence>
<dbReference type="Pfam" id="PF00253">
    <property type="entry name" value="Ribosomal_S14"/>
    <property type="match status" value="1"/>
</dbReference>
<dbReference type="GO" id="GO:0008270">
    <property type="term" value="F:zinc ion binding"/>
    <property type="evidence" value="ECO:0007669"/>
    <property type="project" value="InterPro"/>
</dbReference>
<dbReference type="GO" id="GO:0022627">
    <property type="term" value="C:cytosolic small ribosomal subunit"/>
    <property type="evidence" value="ECO:0007669"/>
    <property type="project" value="TreeGrafter"/>
</dbReference>
<evidence type="ECO:0008006" key="11">
    <source>
        <dbReference type="Google" id="ProtNLM"/>
    </source>
</evidence>
<keyword evidence="8" id="KW-0687">Ribonucleoprotein</keyword>
<dbReference type="InterPro" id="IPR043140">
    <property type="entry name" value="Ribosomal_uS14_sf"/>
</dbReference>
<dbReference type="AlphaFoldDB" id="A0A5N6K2F5"/>
<sequence>MSHESVWMSRPRTYGKGARGCRVCTHKAGLIRKYGLNICRQCFREKASDIGFVKFWAFARKGIRTRTSMVILRRAFSDEGRTLMDTCVLRHTLRWDVLEVLTPFQMH</sequence>
<comment type="similarity">
    <text evidence="2">Belongs to the universal ribosomal protein uS14 family.</text>
</comment>
<organism evidence="9 10">
    <name type="scientific">Monilinia laxa</name>
    <name type="common">Brown rot fungus</name>
    <name type="synonym">Sclerotinia laxa</name>
    <dbReference type="NCBI Taxonomy" id="61186"/>
    <lineage>
        <taxon>Eukaryota</taxon>
        <taxon>Fungi</taxon>
        <taxon>Dikarya</taxon>
        <taxon>Ascomycota</taxon>
        <taxon>Pezizomycotina</taxon>
        <taxon>Leotiomycetes</taxon>
        <taxon>Helotiales</taxon>
        <taxon>Sclerotiniaceae</taxon>
        <taxon>Monilinia</taxon>
    </lineage>
</organism>
<dbReference type="GO" id="GO:0019843">
    <property type="term" value="F:rRNA binding"/>
    <property type="evidence" value="ECO:0007669"/>
    <property type="project" value="UniProtKB-KW"/>
</dbReference>
<evidence type="ECO:0000256" key="3">
    <source>
        <dbReference type="ARBA" id="ARBA00022723"/>
    </source>
</evidence>
<dbReference type="InterPro" id="IPR039744">
    <property type="entry name" value="RIbosomal_uS14_euk_arc"/>
</dbReference>
<keyword evidence="10" id="KW-1185">Reference proteome</keyword>
<protein>
    <recommendedName>
        <fullName evidence="11">40S ribosomal protein S29</fullName>
    </recommendedName>
</protein>
<dbReference type="PANTHER" id="PTHR12010:SF2">
    <property type="entry name" value="40S RIBOSOMAL PROTEIN S29"/>
    <property type="match status" value="1"/>
</dbReference>
<dbReference type="InterPro" id="IPR001209">
    <property type="entry name" value="Ribosomal_uS14"/>
</dbReference>
<dbReference type="Proteomes" id="UP000326757">
    <property type="component" value="Unassembled WGS sequence"/>
</dbReference>
<keyword evidence="7" id="KW-0689">Ribosomal protein</keyword>